<gene>
    <name evidence="5" type="primary">rpmC</name>
</gene>
<evidence type="ECO:0000256" key="2">
    <source>
        <dbReference type="ARBA" id="ARBA00022980"/>
    </source>
</evidence>
<name>A0A0H4TS37_UNCZI</name>
<dbReference type="AlphaFoldDB" id="A0A0H4TS37"/>
<reference evidence="6" key="1">
    <citation type="journal article" date="2015" name="ISME J.">
        <title>Aquifer environment selects for microbial species cohorts in sediment and groundwater.</title>
        <authorList>
            <person name="Hug L.A."/>
            <person name="Thomas B.C."/>
            <person name="Brown C.T."/>
            <person name="Frischkorn K.R."/>
            <person name="Williams K.H."/>
            <person name="Tringe S.G."/>
            <person name="Banfield J.F."/>
        </authorList>
    </citation>
    <scope>NUCLEOTIDE SEQUENCE</scope>
</reference>
<evidence type="ECO:0000313" key="6">
    <source>
        <dbReference type="EMBL" id="AKQ03624.1"/>
    </source>
</evidence>
<dbReference type="GO" id="GO:0006412">
    <property type="term" value="P:translation"/>
    <property type="evidence" value="ECO:0007669"/>
    <property type="project" value="UniProtKB-UniRule"/>
</dbReference>
<dbReference type="InterPro" id="IPR036049">
    <property type="entry name" value="Ribosomal_uL29_sf"/>
</dbReference>
<accession>A0A0H4TS37</accession>
<dbReference type="Pfam" id="PF00831">
    <property type="entry name" value="Ribosomal_L29"/>
    <property type="match status" value="1"/>
</dbReference>
<dbReference type="SUPFAM" id="SSF46561">
    <property type="entry name" value="Ribosomal protein L29 (L29p)"/>
    <property type="match status" value="1"/>
</dbReference>
<dbReference type="GO" id="GO:0003735">
    <property type="term" value="F:structural constituent of ribosome"/>
    <property type="evidence" value="ECO:0007669"/>
    <property type="project" value="InterPro"/>
</dbReference>
<sequence>MKLYQLKELSQDELLQKRFELQEELFNLRLTSLVKKLDNPLKLRNLRRDVARINTLLRIEERKPQQKSAEIQRQP</sequence>
<dbReference type="InterPro" id="IPR018254">
    <property type="entry name" value="Ribosomal_uL29_CS"/>
</dbReference>
<dbReference type="CDD" id="cd00427">
    <property type="entry name" value="Ribosomal_L29_HIP"/>
    <property type="match status" value="1"/>
</dbReference>
<dbReference type="GO" id="GO:0005840">
    <property type="term" value="C:ribosome"/>
    <property type="evidence" value="ECO:0007669"/>
    <property type="project" value="UniProtKB-KW"/>
</dbReference>
<dbReference type="Gene3D" id="1.10.287.310">
    <property type="match status" value="1"/>
</dbReference>
<dbReference type="EMBL" id="KT007017">
    <property type="protein sequence ID" value="AKQ03624.1"/>
    <property type="molecule type" value="Genomic_DNA"/>
</dbReference>
<keyword evidence="3 5" id="KW-0687">Ribonucleoprotein</keyword>
<evidence type="ECO:0000256" key="1">
    <source>
        <dbReference type="ARBA" id="ARBA00009254"/>
    </source>
</evidence>
<evidence type="ECO:0000256" key="4">
    <source>
        <dbReference type="ARBA" id="ARBA00035204"/>
    </source>
</evidence>
<dbReference type="HAMAP" id="MF_00374">
    <property type="entry name" value="Ribosomal_uL29"/>
    <property type="match status" value="1"/>
</dbReference>
<dbReference type="NCBIfam" id="TIGR00012">
    <property type="entry name" value="L29"/>
    <property type="match status" value="1"/>
</dbReference>
<comment type="similarity">
    <text evidence="1 5">Belongs to the universal ribosomal protein uL29 family.</text>
</comment>
<evidence type="ECO:0000256" key="3">
    <source>
        <dbReference type="ARBA" id="ARBA00023274"/>
    </source>
</evidence>
<proteinExistence type="inferred from homology"/>
<keyword evidence="2 5" id="KW-0689">Ribosomal protein</keyword>
<evidence type="ECO:0000256" key="5">
    <source>
        <dbReference type="HAMAP-Rule" id="MF_00374"/>
    </source>
</evidence>
<dbReference type="PROSITE" id="PS00579">
    <property type="entry name" value="RIBOSOMAL_L29"/>
    <property type="match status" value="1"/>
</dbReference>
<dbReference type="InterPro" id="IPR001854">
    <property type="entry name" value="Ribosomal_uL29"/>
</dbReference>
<protein>
    <recommendedName>
        <fullName evidence="4 5">Large ribosomal subunit protein uL29</fullName>
    </recommendedName>
</protein>
<organism evidence="6">
    <name type="scientific">uncultured candidate division Zixibacteria bacterium Rifle_16ft_4_minimus_38126</name>
    <dbReference type="NCBI Taxonomy" id="1665171"/>
    <lineage>
        <taxon>Bacteria</taxon>
        <taxon>Pseudomonadati</taxon>
    </lineage>
</organism>
<dbReference type="GO" id="GO:1990904">
    <property type="term" value="C:ribonucleoprotein complex"/>
    <property type="evidence" value="ECO:0007669"/>
    <property type="project" value="UniProtKB-KW"/>
</dbReference>